<feature type="compositionally biased region" description="Basic residues" evidence="1">
    <location>
        <begin position="82"/>
        <end position="91"/>
    </location>
</feature>
<dbReference type="AlphaFoldDB" id="A0A0B5IFN0"/>
<evidence type="ECO:0000313" key="2">
    <source>
        <dbReference type="EMBL" id="AJF68523.1"/>
    </source>
</evidence>
<keyword evidence="3" id="KW-1185">Reference proteome</keyword>
<gene>
    <name evidence="2" type="ORF">SVTN_33465</name>
</gene>
<protein>
    <submittedName>
        <fullName evidence="2">Uncharacterized protein</fullName>
    </submittedName>
</protein>
<accession>A0A0B5IFN0</accession>
<organism evidence="2 3">
    <name type="scientific">Streptomyces vietnamensis</name>
    <dbReference type="NCBI Taxonomy" id="362257"/>
    <lineage>
        <taxon>Bacteria</taxon>
        <taxon>Bacillati</taxon>
        <taxon>Actinomycetota</taxon>
        <taxon>Actinomycetes</taxon>
        <taxon>Kitasatosporales</taxon>
        <taxon>Streptomycetaceae</taxon>
        <taxon>Streptomyces</taxon>
    </lineage>
</organism>
<evidence type="ECO:0000256" key="1">
    <source>
        <dbReference type="SAM" id="MobiDB-lite"/>
    </source>
</evidence>
<proteinExistence type="predicted"/>
<feature type="region of interest" description="Disordered" evidence="1">
    <location>
        <begin position="1"/>
        <end position="22"/>
    </location>
</feature>
<reference evidence="2 3" key="1">
    <citation type="submission" date="2014-12" db="EMBL/GenBank/DDBJ databases">
        <title>Complete genome sequence of Streptomyces vietnamensis strain GIMV4.0001, a genetic manipulable producer of the benzoisochromanequinone antibiotic granaticin.</title>
        <authorList>
            <person name="Deng M.R."/>
            <person name="Guo J."/>
            <person name="Ma L.Y."/>
            <person name="Feng G.D."/>
            <person name="Mo C.Y."/>
            <person name="Zhu H.H."/>
        </authorList>
    </citation>
    <scope>NUCLEOTIDE SEQUENCE [LARGE SCALE GENOMIC DNA]</scope>
    <source>
        <strain evidence="3">GIMV4.0001</strain>
    </source>
</reference>
<dbReference type="KEGG" id="svt:SVTN_33465"/>
<name>A0A0B5IFN0_9ACTN</name>
<dbReference type="Proteomes" id="UP000031774">
    <property type="component" value="Chromosome"/>
</dbReference>
<dbReference type="EMBL" id="CP010407">
    <property type="protein sequence ID" value="AJF68523.1"/>
    <property type="molecule type" value="Genomic_DNA"/>
</dbReference>
<dbReference type="HOGENOM" id="CLU_2425816_0_0_11"/>
<evidence type="ECO:0000313" key="3">
    <source>
        <dbReference type="Proteomes" id="UP000031774"/>
    </source>
</evidence>
<sequence length="91" mass="10022">MFGHRVVAGGHQQPAHPLQNEHGVIAEPLPGLEREQGPEVVMVRSAADFEMPSSAALWRVVRNVRQFAVTSDTRPSSGRLHGQPRSKVHQL</sequence>
<feature type="region of interest" description="Disordered" evidence="1">
    <location>
        <begin position="70"/>
        <end position="91"/>
    </location>
</feature>